<dbReference type="AlphaFoldDB" id="E6WR43"/>
<dbReference type="OrthoDB" id="9807854at2"/>
<dbReference type="Gene3D" id="2.40.160.10">
    <property type="entry name" value="Porin"/>
    <property type="match status" value="1"/>
</dbReference>
<dbReference type="InterPro" id="IPR023614">
    <property type="entry name" value="Porin_dom_sf"/>
</dbReference>
<dbReference type="STRING" id="743721.Psesu_0937"/>
<dbReference type="eggNOG" id="COG3746">
    <property type="taxonomic scope" value="Bacteria"/>
</dbReference>
<protein>
    <submittedName>
        <fullName evidence="2">Phosphate-selective porin O and P</fullName>
    </submittedName>
</protein>
<dbReference type="KEGG" id="psu:Psesu_0937"/>
<reference evidence="2 3" key="1">
    <citation type="submission" date="2011-01" db="EMBL/GenBank/DDBJ databases">
        <title>Complete sequence of Pseudoxanthomonas suwonensis 11-1.</title>
        <authorList>
            <consortium name="US DOE Joint Genome Institute"/>
            <person name="Lucas S."/>
            <person name="Copeland A."/>
            <person name="Lapidus A."/>
            <person name="Cheng J.-F."/>
            <person name="Goodwin L."/>
            <person name="Pitluck S."/>
            <person name="Teshima H."/>
            <person name="Detter J.C."/>
            <person name="Han C."/>
            <person name="Tapia R."/>
            <person name="Land M."/>
            <person name="Hauser L."/>
            <person name="Kyrpides N."/>
            <person name="Ivanova N."/>
            <person name="Ovchinnikova G."/>
            <person name="Siebers A.K."/>
            <person name="Allgaier M."/>
            <person name="Thelen M.P."/>
            <person name="Hugenholtz P."/>
            <person name="Gladden J."/>
            <person name="Woyke T."/>
        </authorList>
    </citation>
    <scope>NUCLEOTIDE SEQUENCE [LARGE SCALE GENOMIC DNA]</scope>
    <source>
        <strain evidence="3">11-1</strain>
    </source>
</reference>
<dbReference type="HOGENOM" id="CLU_031025_4_1_6"/>
<evidence type="ECO:0000313" key="2">
    <source>
        <dbReference type="EMBL" id="ADV26788.1"/>
    </source>
</evidence>
<proteinExistence type="predicted"/>
<dbReference type="SUPFAM" id="SSF56935">
    <property type="entry name" value="Porins"/>
    <property type="match status" value="1"/>
</dbReference>
<keyword evidence="1" id="KW-0732">Signal</keyword>
<accession>E6WR43</accession>
<dbReference type="InterPro" id="IPR010870">
    <property type="entry name" value="Porin_O/P"/>
</dbReference>
<sequence length="408" mass="43711">MLPAKTPTLSRLSLSLALLLAGAASAAHAEVAIDVIGGSEISFEGLVQADGNWFDNDLADLNGAGANGSDSEFELRRAELVLKGKGPGNIDWVVGYDAKADKYLDVNARYKFGGNGNTFLQLGQFKQPNSLEELSSTKNNDFISKATVTNTFATARRLGAAAGYGDGNWSVTASVFGRELTRNLAHGSGHGVRATWAPVNGEGNVVHLGLSYVDNDTDTLRLRARPNADLATQRLVDTGTLANTDRLRTVGLEGMWIKGPFKLQGEYYSADVSRYGEGVGDFGGDGWYLSGLWNITGETWGYRSGVPTTGLPDAPASGKWQLGLRYDTLDLDDGRLLAAAVPGGAPRVDGVLGGKQDAWTIGANWYWRSNFKFALNYVMVDSSRYSASAGTVVDDNPNILEARAQFHW</sequence>
<dbReference type="EMBL" id="CP002446">
    <property type="protein sequence ID" value="ADV26788.1"/>
    <property type="molecule type" value="Genomic_DNA"/>
</dbReference>
<dbReference type="Pfam" id="PF07396">
    <property type="entry name" value="Porin_O_P"/>
    <property type="match status" value="1"/>
</dbReference>
<name>E6WR43_PSEUU</name>
<evidence type="ECO:0000256" key="1">
    <source>
        <dbReference type="SAM" id="SignalP"/>
    </source>
</evidence>
<evidence type="ECO:0000313" key="3">
    <source>
        <dbReference type="Proteomes" id="UP000008632"/>
    </source>
</evidence>
<organism evidence="2 3">
    <name type="scientific">Pseudoxanthomonas suwonensis (strain 11-1)</name>
    <dbReference type="NCBI Taxonomy" id="743721"/>
    <lineage>
        <taxon>Bacteria</taxon>
        <taxon>Pseudomonadati</taxon>
        <taxon>Pseudomonadota</taxon>
        <taxon>Gammaproteobacteria</taxon>
        <taxon>Lysobacterales</taxon>
        <taxon>Lysobacteraceae</taxon>
        <taxon>Pseudoxanthomonas</taxon>
    </lineage>
</organism>
<feature type="signal peptide" evidence="1">
    <location>
        <begin position="1"/>
        <end position="29"/>
    </location>
</feature>
<gene>
    <name evidence="2" type="ordered locus">Psesu_0937</name>
</gene>
<keyword evidence="3" id="KW-1185">Reference proteome</keyword>
<dbReference type="RefSeq" id="WP_013534618.1">
    <property type="nucleotide sequence ID" value="NC_014924.1"/>
</dbReference>
<feature type="chain" id="PRO_5003214962" evidence="1">
    <location>
        <begin position="30"/>
        <end position="408"/>
    </location>
</feature>
<dbReference type="Proteomes" id="UP000008632">
    <property type="component" value="Chromosome"/>
</dbReference>